<sequence>MAGRPGRTGSQLVEKGLPRFTDDPVSQDAFDRLWRQGLSRHEIRAAMEIGPKALKAHAEMAPRRWTGKDIQAFFGWSPANHGLRLSRGHFPPPDGRDGSRDWWWPATITEWAATQPFVRCPHCNASVARLKQHLTKHARDGEHLP</sequence>
<evidence type="ECO:0000256" key="1">
    <source>
        <dbReference type="SAM" id="MobiDB-lite"/>
    </source>
</evidence>
<organism evidence="2 3">
    <name type="scientific">Pedococcus cremeus</name>
    <dbReference type="NCBI Taxonomy" id="587636"/>
    <lineage>
        <taxon>Bacteria</taxon>
        <taxon>Bacillati</taxon>
        <taxon>Actinomycetota</taxon>
        <taxon>Actinomycetes</taxon>
        <taxon>Micrococcales</taxon>
        <taxon>Intrasporangiaceae</taxon>
        <taxon>Pedococcus</taxon>
    </lineage>
</organism>
<gene>
    <name evidence="2" type="ORF">SAMN05216199_3833</name>
</gene>
<dbReference type="Proteomes" id="UP000199019">
    <property type="component" value="Unassembled WGS sequence"/>
</dbReference>
<name>A0A1H9XI28_9MICO</name>
<proteinExistence type="predicted"/>
<protein>
    <submittedName>
        <fullName evidence="2">Uncharacterized protein</fullName>
    </submittedName>
</protein>
<feature type="region of interest" description="Disordered" evidence="1">
    <location>
        <begin position="1"/>
        <end position="23"/>
    </location>
</feature>
<evidence type="ECO:0000313" key="3">
    <source>
        <dbReference type="Proteomes" id="UP000199019"/>
    </source>
</evidence>
<evidence type="ECO:0000313" key="2">
    <source>
        <dbReference type="EMBL" id="SES45691.1"/>
    </source>
</evidence>
<dbReference type="AlphaFoldDB" id="A0A1H9XI28"/>
<accession>A0A1H9XI28</accession>
<reference evidence="3" key="1">
    <citation type="submission" date="2016-10" db="EMBL/GenBank/DDBJ databases">
        <authorList>
            <person name="Varghese N."/>
            <person name="Submissions S."/>
        </authorList>
    </citation>
    <scope>NUCLEOTIDE SEQUENCE [LARGE SCALE GENOMIC DNA]</scope>
    <source>
        <strain evidence="3">CGMCC 1.6963</strain>
    </source>
</reference>
<dbReference type="EMBL" id="FOHB01000008">
    <property type="protein sequence ID" value="SES45691.1"/>
    <property type="molecule type" value="Genomic_DNA"/>
</dbReference>
<keyword evidence="3" id="KW-1185">Reference proteome</keyword>